<reference evidence="1" key="1">
    <citation type="submission" date="2019-11" db="EMBL/GenBank/DDBJ databases">
        <title>Microbial mats filling the niche in hypersaline microbial mats.</title>
        <authorList>
            <person name="Wong H.L."/>
            <person name="Macleod F.I."/>
            <person name="White R.A. III"/>
            <person name="Burns B.P."/>
        </authorList>
    </citation>
    <scope>NUCLEOTIDE SEQUENCE</scope>
    <source>
        <strain evidence="1">Rbin_158</strain>
    </source>
</reference>
<comment type="caution">
    <text evidence="1">The sequence shown here is derived from an EMBL/GenBank/DDBJ whole genome shotgun (WGS) entry which is preliminary data.</text>
</comment>
<gene>
    <name evidence="1" type="ORF">GF339_01445</name>
</gene>
<dbReference type="EMBL" id="WJJP01000041">
    <property type="protein sequence ID" value="MBD3323214.1"/>
    <property type="molecule type" value="Genomic_DNA"/>
</dbReference>
<evidence type="ECO:0000313" key="2">
    <source>
        <dbReference type="Proteomes" id="UP000649604"/>
    </source>
</evidence>
<dbReference type="AlphaFoldDB" id="A0A9D5JS23"/>
<sequence length="227" mass="25390">MKHPQTARCAVCRIPSDDRVCTHETGKGDKGCPTLAKADLIDATREEYRKPEVAEFARQASIQEAECYAHRDRRPFVMHPTKSRMQEIYEFAHKMGYTRLGLAFCAGLVKEAEIVAHILEFQGFEVVSAICKVGSIPKETIGLTDEERIRIGEYEAMCNPIMQAKVLNDANTDFNIMVGLCVGHDSLFFKYADAPCTVLAAKDRVSGHNPLGAIYTAHSYYERLSKP</sequence>
<evidence type="ECO:0000313" key="1">
    <source>
        <dbReference type="EMBL" id="MBD3323214.1"/>
    </source>
</evidence>
<proteinExistence type="predicted"/>
<protein>
    <submittedName>
        <fullName evidence="1">DUF1847 domain-containing protein</fullName>
    </submittedName>
</protein>
<organism evidence="1 2">
    <name type="scientific">candidate division KSB3 bacterium</name>
    <dbReference type="NCBI Taxonomy" id="2044937"/>
    <lineage>
        <taxon>Bacteria</taxon>
        <taxon>candidate division KSB3</taxon>
    </lineage>
</organism>
<name>A0A9D5JS23_9BACT</name>
<dbReference type="InterPro" id="IPR014997">
    <property type="entry name" value="DUF1847"/>
</dbReference>
<accession>A0A9D5JS23</accession>
<dbReference type="Proteomes" id="UP000649604">
    <property type="component" value="Unassembled WGS sequence"/>
</dbReference>
<dbReference type="Pfam" id="PF08901">
    <property type="entry name" value="DUF1847"/>
    <property type="match status" value="1"/>
</dbReference>